<dbReference type="Gene3D" id="3.30.420.10">
    <property type="entry name" value="Ribonuclease H-like superfamily/Ribonuclease H"/>
    <property type="match status" value="1"/>
</dbReference>
<accession>A0A4R2KA04</accession>
<dbReference type="PANTHER" id="PTHR35528">
    <property type="entry name" value="BLL1675 PROTEIN"/>
    <property type="match status" value="1"/>
</dbReference>
<dbReference type="NCBIfam" id="NF033587">
    <property type="entry name" value="transpos_IS6"/>
    <property type="match status" value="1"/>
</dbReference>
<keyword evidence="4" id="KW-0233">DNA recombination</keyword>
<dbReference type="InterPro" id="IPR052183">
    <property type="entry name" value="IS_Transposase"/>
</dbReference>
<keyword evidence="7" id="KW-1185">Reference proteome</keyword>
<evidence type="ECO:0000256" key="2">
    <source>
        <dbReference type="ARBA" id="ARBA00022578"/>
    </source>
</evidence>
<dbReference type="GO" id="GO:0032196">
    <property type="term" value="P:transposition"/>
    <property type="evidence" value="ECO:0007669"/>
    <property type="project" value="UniProtKB-KW"/>
</dbReference>
<dbReference type="Proteomes" id="UP000294919">
    <property type="component" value="Unassembled WGS sequence"/>
</dbReference>
<dbReference type="InterPro" id="IPR036397">
    <property type="entry name" value="RNaseH_sf"/>
</dbReference>
<dbReference type="GO" id="GO:0006310">
    <property type="term" value="P:DNA recombination"/>
    <property type="evidence" value="ECO:0007669"/>
    <property type="project" value="UniProtKB-KW"/>
</dbReference>
<evidence type="ECO:0000256" key="3">
    <source>
        <dbReference type="ARBA" id="ARBA00023125"/>
    </source>
</evidence>
<gene>
    <name evidence="6" type="ORF">EV214_1368</name>
</gene>
<dbReference type="GO" id="GO:0015074">
    <property type="term" value="P:DNA integration"/>
    <property type="evidence" value="ECO:0007669"/>
    <property type="project" value="InterPro"/>
</dbReference>
<dbReference type="InterPro" id="IPR001584">
    <property type="entry name" value="Integrase_cat-core"/>
</dbReference>
<evidence type="ECO:0000313" key="6">
    <source>
        <dbReference type="EMBL" id="TCO68982.1"/>
    </source>
</evidence>
<evidence type="ECO:0000256" key="4">
    <source>
        <dbReference type="ARBA" id="ARBA00023172"/>
    </source>
</evidence>
<dbReference type="SUPFAM" id="SSF53098">
    <property type="entry name" value="Ribonuclease H-like"/>
    <property type="match status" value="1"/>
</dbReference>
<organism evidence="6 7">
    <name type="scientific">Marinisporobacter balticus</name>
    <dbReference type="NCBI Taxonomy" id="2018667"/>
    <lineage>
        <taxon>Bacteria</taxon>
        <taxon>Bacillati</taxon>
        <taxon>Bacillota</taxon>
        <taxon>Clostridia</taxon>
        <taxon>Peptostreptococcales</taxon>
        <taxon>Thermotaleaceae</taxon>
        <taxon>Marinisporobacter</taxon>
    </lineage>
</organism>
<evidence type="ECO:0000313" key="7">
    <source>
        <dbReference type="Proteomes" id="UP000294919"/>
    </source>
</evidence>
<keyword evidence="2" id="KW-0815">Transposition</keyword>
<dbReference type="InterPro" id="IPR032874">
    <property type="entry name" value="DDE_dom"/>
</dbReference>
<comment type="caution">
    <text evidence="6">The sequence shown here is derived from an EMBL/GenBank/DDBJ whole genome shotgun (WGS) entry which is preliminary data.</text>
</comment>
<protein>
    <submittedName>
        <fullName evidence="6">Transposase-like protein</fullName>
    </submittedName>
</protein>
<dbReference type="PANTHER" id="PTHR35528:SF3">
    <property type="entry name" value="BLL1675 PROTEIN"/>
    <property type="match status" value="1"/>
</dbReference>
<keyword evidence="3" id="KW-0238">DNA-binding</keyword>
<dbReference type="AlphaFoldDB" id="A0A4R2KA04"/>
<feature type="domain" description="Integrase catalytic" evidence="5">
    <location>
        <begin position="66"/>
        <end position="229"/>
    </location>
</feature>
<dbReference type="PROSITE" id="PS50994">
    <property type="entry name" value="INTEGRASE"/>
    <property type="match status" value="1"/>
</dbReference>
<dbReference type="Pfam" id="PF13610">
    <property type="entry name" value="DDE_Tnp_IS240"/>
    <property type="match status" value="1"/>
</dbReference>
<dbReference type="InterPro" id="IPR012337">
    <property type="entry name" value="RNaseH-like_sf"/>
</dbReference>
<name>A0A4R2KA04_9FIRM</name>
<comment type="function">
    <text evidence="1">Involved in the transposition of the insertion sequence.</text>
</comment>
<evidence type="ECO:0000259" key="5">
    <source>
        <dbReference type="PROSITE" id="PS50994"/>
    </source>
</evidence>
<evidence type="ECO:0000256" key="1">
    <source>
        <dbReference type="ARBA" id="ARBA00002286"/>
    </source>
</evidence>
<reference evidence="6 7" key="1">
    <citation type="submission" date="2019-03" db="EMBL/GenBank/DDBJ databases">
        <title>Genomic Encyclopedia of Type Strains, Phase IV (KMG-IV): sequencing the most valuable type-strain genomes for metagenomic binning, comparative biology and taxonomic classification.</title>
        <authorList>
            <person name="Goeker M."/>
        </authorList>
    </citation>
    <scope>NUCLEOTIDE SEQUENCE [LARGE SCALE GENOMIC DNA]</scope>
    <source>
        <strain evidence="6 7">DSM 102940</strain>
    </source>
</reference>
<proteinExistence type="predicted"/>
<dbReference type="GO" id="GO:0003677">
    <property type="term" value="F:DNA binding"/>
    <property type="evidence" value="ECO:0007669"/>
    <property type="project" value="UniProtKB-KW"/>
</dbReference>
<dbReference type="InterPro" id="IPR047930">
    <property type="entry name" value="Transpos_IS6"/>
</dbReference>
<dbReference type="EMBL" id="SLWV01000036">
    <property type="protein sequence ID" value="TCO68982.1"/>
    <property type="molecule type" value="Genomic_DNA"/>
</dbReference>
<sequence>MSQNLFKWKHFESEIILLCVRWYLKYTLSYRNLQEIMSERGVSIAHTTIMRWVDEYAPIMDKKIRKHLKPTNDSWRVDETYIKVKGKWKYLYRAVDSKGSTIDFYLSEKRDKQAAKKFFKKALGSSHNQQPRVITVDKNQAYEVAIPELIYEGTLGCRTRFRQIKYLNNIVEQDHRFIKRKVKQMLGFKNLKTAEKTICGIEAMNMIRKGQVEEIQCALSEIEFLNKIMGAAA</sequence>